<name>X1GRJ0_9ZZZZ</name>
<protein>
    <submittedName>
        <fullName evidence="1">Uncharacterized protein</fullName>
    </submittedName>
</protein>
<sequence>SIAIEKKSGKLYLAGGTSNGVYRANLDGSGFEKII</sequence>
<comment type="caution">
    <text evidence="1">The sequence shown here is derived from an EMBL/GenBank/DDBJ whole genome shotgun (WGS) entry which is preliminary data.</text>
</comment>
<feature type="non-terminal residue" evidence="1">
    <location>
        <position position="1"/>
    </location>
</feature>
<dbReference type="AlphaFoldDB" id="X1GRJ0"/>
<gene>
    <name evidence="1" type="ORF">S03H2_27262</name>
</gene>
<accession>X1GRJ0</accession>
<reference evidence="1" key="1">
    <citation type="journal article" date="2014" name="Front. Microbiol.">
        <title>High frequency of phylogenetically diverse reductive dehalogenase-homologous genes in deep subseafloor sedimentary metagenomes.</title>
        <authorList>
            <person name="Kawai M."/>
            <person name="Futagami T."/>
            <person name="Toyoda A."/>
            <person name="Takaki Y."/>
            <person name="Nishi S."/>
            <person name="Hori S."/>
            <person name="Arai W."/>
            <person name="Tsubouchi T."/>
            <person name="Morono Y."/>
            <person name="Uchiyama I."/>
            <person name="Ito T."/>
            <person name="Fujiyama A."/>
            <person name="Inagaki F."/>
            <person name="Takami H."/>
        </authorList>
    </citation>
    <scope>NUCLEOTIDE SEQUENCE</scope>
    <source>
        <strain evidence="1">Expedition CK06-06</strain>
    </source>
</reference>
<organism evidence="1">
    <name type="scientific">marine sediment metagenome</name>
    <dbReference type="NCBI Taxonomy" id="412755"/>
    <lineage>
        <taxon>unclassified sequences</taxon>
        <taxon>metagenomes</taxon>
        <taxon>ecological metagenomes</taxon>
    </lineage>
</organism>
<proteinExistence type="predicted"/>
<evidence type="ECO:0000313" key="1">
    <source>
        <dbReference type="EMBL" id="GAH59817.1"/>
    </source>
</evidence>
<dbReference type="EMBL" id="BARU01016256">
    <property type="protein sequence ID" value="GAH59817.1"/>
    <property type="molecule type" value="Genomic_DNA"/>
</dbReference>
<feature type="non-terminal residue" evidence="1">
    <location>
        <position position="35"/>
    </location>
</feature>